<keyword evidence="1" id="KW-0812">Transmembrane</keyword>
<dbReference type="InterPro" id="IPR006675">
    <property type="entry name" value="HDIG_dom"/>
</dbReference>
<reference evidence="4" key="1">
    <citation type="submission" date="2017-01" db="EMBL/GenBank/DDBJ databases">
        <title>Novel pathways for hydrocarbon cycling and metabolic interdependencies in hydrothermal sediment communities.</title>
        <authorList>
            <person name="Dombrowski N."/>
            <person name="Seitz K."/>
            <person name="Teske A."/>
            <person name="Baker B."/>
        </authorList>
    </citation>
    <scope>NUCLEOTIDE SEQUENCE [LARGE SCALE GENOMIC DNA]</scope>
</reference>
<dbReference type="InterPro" id="IPR003607">
    <property type="entry name" value="HD/PDEase_dom"/>
</dbReference>
<evidence type="ECO:0000313" key="3">
    <source>
        <dbReference type="EMBL" id="OPX18230.1"/>
    </source>
</evidence>
<keyword evidence="1" id="KW-1133">Transmembrane helix</keyword>
<dbReference type="InterPro" id="IPR052722">
    <property type="entry name" value="PgpH_phosphodiesterase"/>
</dbReference>
<feature type="transmembrane region" description="Helical" evidence="1">
    <location>
        <begin position="326"/>
        <end position="353"/>
    </location>
</feature>
<comment type="caution">
    <text evidence="3">The sequence shown here is derived from an EMBL/GenBank/DDBJ whole genome shotgun (WGS) entry which is preliminary data.</text>
</comment>
<dbReference type="InterPro" id="IPR011621">
    <property type="entry name" value="Metal-dep_PHydrolase_7TM_intra"/>
</dbReference>
<accession>A0A1V4QFT6</accession>
<evidence type="ECO:0000259" key="2">
    <source>
        <dbReference type="SMART" id="SM00471"/>
    </source>
</evidence>
<dbReference type="AlphaFoldDB" id="A0A1V4QFT6"/>
<dbReference type="Pfam" id="PF01966">
    <property type="entry name" value="HD"/>
    <property type="match status" value="1"/>
</dbReference>
<dbReference type="SUPFAM" id="SSF109604">
    <property type="entry name" value="HD-domain/PDEase-like"/>
    <property type="match status" value="1"/>
</dbReference>
<keyword evidence="1" id="KW-0472">Membrane</keyword>
<organism evidence="3 4">
    <name type="scientific">candidate division WOR-3 bacterium 4484_100</name>
    <dbReference type="NCBI Taxonomy" id="1936077"/>
    <lineage>
        <taxon>Bacteria</taxon>
        <taxon>Bacteria division WOR-3</taxon>
    </lineage>
</organism>
<proteinExistence type="predicted"/>
<dbReference type="InterPro" id="IPR011624">
    <property type="entry name" value="Metal-dep_PHydrolase_7TM_extra"/>
</dbReference>
<feature type="transmembrane region" description="Helical" evidence="1">
    <location>
        <begin position="272"/>
        <end position="290"/>
    </location>
</feature>
<feature type="transmembrane region" description="Helical" evidence="1">
    <location>
        <begin position="394"/>
        <end position="413"/>
    </location>
</feature>
<feature type="transmembrane region" description="Helical" evidence="1">
    <location>
        <begin position="360"/>
        <end position="382"/>
    </location>
</feature>
<dbReference type="InterPro" id="IPR006674">
    <property type="entry name" value="HD_domain"/>
</dbReference>
<protein>
    <recommendedName>
        <fullName evidence="2">HD/PDEase domain-containing protein</fullName>
    </recommendedName>
</protein>
<dbReference type="EMBL" id="MUKB01000028">
    <property type="protein sequence ID" value="OPX18230.1"/>
    <property type="molecule type" value="Genomic_DNA"/>
</dbReference>
<dbReference type="Pfam" id="PF07698">
    <property type="entry name" value="7TM-7TMR_HD"/>
    <property type="match status" value="1"/>
</dbReference>
<gene>
    <name evidence="3" type="ORF">BXT86_02300</name>
</gene>
<dbReference type="CDD" id="cd00077">
    <property type="entry name" value="HDc"/>
    <property type="match status" value="1"/>
</dbReference>
<feature type="transmembrane region" description="Helical" evidence="1">
    <location>
        <begin position="420"/>
        <end position="441"/>
    </location>
</feature>
<dbReference type="Pfam" id="PF07697">
    <property type="entry name" value="7TMR-HDED"/>
    <property type="match status" value="1"/>
</dbReference>
<feature type="transmembrane region" description="Helical" evidence="1">
    <location>
        <begin position="302"/>
        <end position="320"/>
    </location>
</feature>
<dbReference type="Proteomes" id="UP000191663">
    <property type="component" value="Unassembled WGS sequence"/>
</dbReference>
<feature type="domain" description="HD/PDEase" evidence="2">
    <location>
        <begin position="473"/>
        <end position="628"/>
    </location>
</feature>
<dbReference type="PANTHER" id="PTHR36442">
    <property type="entry name" value="CYCLIC-DI-AMP PHOSPHODIESTERASE PGPH"/>
    <property type="match status" value="1"/>
</dbReference>
<dbReference type="Gene3D" id="1.10.3210.10">
    <property type="entry name" value="Hypothetical protein af1432"/>
    <property type="match status" value="1"/>
</dbReference>
<dbReference type="SMART" id="SM00471">
    <property type="entry name" value="HDc"/>
    <property type="match status" value="1"/>
</dbReference>
<name>A0A1V4QFT6_UNCW3</name>
<feature type="transmembrane region" description="Helical" evidence="1">
    <location>
        <begin position="9"/>
        <end position="28"/>
    </location>
</feature>
<evidence type="ECO:0000313" key="4">
    <source>
        <dbReference type="Proteomes" id="UP000191663"/>
    </source>
</evidence>
<dbReference type="NCBIfam" id="TIGR00277">
    <property type="entry name" value="HDIG"/>
    <property type="match status" value="1"/>
</dbReference>
<dbReference type="PANTHER" id="PTHR36442:SF1">
    <property type="entry name" value="CYCLIC-DI-AMP PHOSPHODIESTERASE PGPH"/>
    <property type="match status" value="1"/>
</dbReference>
<evidence type="ECO:0000256" key="1">
    <source>
        <dbReference type="SAM" id="Phobius"/>
    </source>
</evidence>
<sequence>MKIKIHPKLFVLVGIVLIYNIIFPLPGVPKKFDIKEGQIAPYNVIAPYDFYIPKSEQELFREKQEIARRIPPVYELDKKVSDLIAKKIDHFEYVIDSLKRLKLKPDSLIHLIQREYAVSKGVLRYLLKNNYKKILSQMKESLSKLYANGIIEEKSGQNKIITILSGNKEIIESTDSLYSLTQAESIATHKRGNEYRALVRFFLMPNITYNPEKTEQRIDELFANIPKTKGKVLKGEFIIEKHRKVSKSSMEKLFALENTYISIGTWEVIKTIVARNLFLFALIFLIFQYARITDLRLSQDKNIYFLGLLSGVYLVIGKVTSITNSIYALPIAFFIFLITLYFNVNTAILFTLVFSSIFGIILNSLPIFIYLLVGGLVAVFSIQTISTRLSLYRPFLYIAGANVLAIIFIDIYLLKTQINLFYLGMGILNSVLVIVLFALFLPPFEKIFDFTTDLTLLELGNLNLPIFKEMAIEAPGTYHHSIVTGNLAEAGARAIGADPVLARVGAYYHDIGKLKKPDYFIENQIGLKNPHDTLKPQMSALIIISHVKDGVEMAKQMGLPRSLIEIIEQHHGTTTIEWFYKKAMKIKADIDEDTFRYPGPKPKTKESALVMLADSVEATARSEKSVTVAKLTKILRDTIERKFNDGQLDDCPINRYDLEQIKTAFLPILTGVFHPRVEYKEKKKRQGNQRGDQDI</sequence>